<comment type="subcellular location">
    <subcellularLocation>
        <location evidence="1">Membrane</location>
        <topology evidence="1">Multi-pass membrane protein</topology>
    </subcellularLocation>
</comment>
<feature type="transmembrane region" description="Helical" evidence="7">
    <location>
        <begin position="378"/>
        <end position="398"/>
    </location>
</feature>
<dbReference type="PRINTS" id="PR01130">
    <property type="entry name" value="DERENTRNSPRT"/>
</dbReference>
<dbReference type="OrthoDB" id="46396at2759"/>
<evidence type="ECO:0000313" key="8">
    <source>
        <dbReference type="EMBL" id="KAG0647438.1"/>
    </source>
</evidence>
<feature type="transmembrane region" description="Helical" evidence="7">
    <location>
        <begin position="226"/>
        <end position="246"/>
    </location>
</feature>
<evidence type="ECO:0000313" key="9">
    <source>
        <dbReference type="Proteomes" id="UP000785200"/>
    </source>
</evidence>
<comment type="caution">
    <text evidence="8">The sequence shown here is derived from an EMBL/GenBank/DDBJ whole genome shotgun (WGS) entry which is preliminary data.</text>
</comment>
<dbReference type="InterPro" id="IPR036259">
    <property type="entry name" value="MFS_trans_sf"/>
</dbReference>
<organism evidence="8 9">
    <name type="scientific">Hyphodiscus hymeniophilus</name>
    <dbReference type="NCBI Taxonomy" id="353542"/>
    <lineage>
        <taxon>Eukaryota</taxon>
        <taxon>Fungi</taxon>
        <taxon>Dikarya</taxon>
        <taxon>Ascomycota</taxon>
        <taxon>Pezizomycotina</taxon>
        <taxon>Leotiomycetes</taxon>
        <taxon>Helotiales</taxon>
        <taxon>Hyphodiscaceae</taxon>
        <taxon>Hyphodiscus</taxon>
    </lineage>
</organism>
<keyword evidence="4 7" id="KW-0812">Transmembrane</keyword>
<feature type="transmembrane region" description="Helical" evidence="7">
    <location>
        <begin position="317"/>
        <end position="339"/>
    </location>
</feature>
<proteinExistence type="inferred from homology"/>
<dbReference type="GO" id="GO:0000329">
    <property type="term" value="C:fungal-type vacuole membrane"/>
    <property type="evidence" value="ECO:0007669"/>
    <property type="project" value="TreeGrafter"/>
</dbReference>
<dbReference type="GO" id="GO:0034257">
    <property type="term" value="F:nicotinamide riboside transmembrane transporter activity"/>
    <property type="evidence" value="ECO:0007669"/>
    <property type="project" value="TreeGrafter"/>
</dbReference>
<keyword evidence="9" id="KW-1185">Reference proteome</keyword>
<name>A0A9P6VGE6_9HELO</name>
<reference evidence="8" key="1">
    <citation type="submission" date="2019-07" db="EMBL/GenBank/DDBJ databases">
        <title>Hyphodiscus hymeniophilus genome sequencing and assembly.</title>
        <authorList>
            <person name="Kramer G."/>
            <person name="Nodwell J."/>
        </authorList>
    </citation>
    <scope>NUCLEOTIDE SEQUENCE</scope>
    <source>
        <strain evidence="8">ATCC 34498</strain>
    </source>
</reference>
<feature type="transmembrane region" description="Helical" evidence="7">
    <location>
        <begin position="84"/>
        <end position="105"/>
    </location>
</feature>
<accession>A0A9P6VGE6</accession>
<comment type="similarity">
    <text evidence="2">Belongs to the SLC29A/ENT transporter (TC 2.A.57) family.</text>
</comment>
<keyword evidence="5 7" id="KW-1133">Transmembrane helix</keyword>
<evidence type="ECO:0000256" key="6">
    <source>
        <dbReference type="ARBA" id="ARBA00023136"/>
    </source>
</evidence>
<feature type="transmembrane region" description="Helical" evidence="7">
    <location>
        <begin position="183"/>
        <end position="206"/>
    </location>
</feature>
<feature type="transmembrane region" description="Helical" evidence="7">
    <location>
        <begin position="121"/>
        <end position="143"/>
    </location>
</feature>
<feature type="transmembrane region" description="Helical" evidence="7">
    <location>
        <begin position="44"/>
        <end position="64"/>
    </location>
</feature>
<dbReference type="EMBL" id="VNKQ01000012">
    <property type="protein sequence ID" value="KAG0647438.1"/>
    <property type="molecule type" value="Genomic_DNA"/>
</dbReference>
<gene>
    <name evidence="8" type="ORF">D0Z07_6664</name>
</gene>
<evidence type="ECO:0000256" key="4">
    <source>
        <dbReference type="ARBA" id="ARBA00022692"/>
    </source>
</evidence>
<protein>
    <submittedName>
        <fullName evidence="8">Nucleoside transporter FUN26</fullName>
    </submittedName>
</protein>
<dbReference type="AlphaFoldDB" id="A0A9P6VGE6"/>
<feature type="transmembrane region" description="Helical" evidence="7">
    <location>
        <begin position="345"/>
        <end position="366"/>
    </location>
</feature>
<dbReference type="Pfam" id="PF01733">
    <property type="entry name" value="Nucleoside_tran"/>
    <property type="match status" value="2"/>
</dbReference>
<dbReference type="SUPFAM" id="SSF103473">
    <property type="entry name" value="MFS general substrate transporter"/>
    <property type="match status" value="1"/>
</dbReference>
<feature type="transmembrane region" description="Helical" evidence="7">
    <location>
        <begin position="418"/>
        <end position="439"/>
    </location>
</feature>
<dbReference type="PANTHER" id="PTHR10332:SF88">
    <property type="entry name" value="EQUILIBRATIVE NUCLEOSIDE TRANSPORTER 1, ISOFORM A"/>
    <property type="match status" value="1"/>
</dbReference>
<keyword evidence="3" id="KW-0813">Transport</keyword>
<dbReference type="GO" id="GO:0005886">
    <property type="term" value="C:plasma membrane"/>
    <property type="evidence" value="ECO:0007669"/>
    <property type="project" value="TreeGrafter"/>
</dbReference>
<evidence type="ECO:0000256" key="3">
    <source>
        <dbReference type="ARBA" id="ARBA00022448"/>
    </source>
</evidence>
<evidence type="ECO:0000256" key="1">
    <source>
        <dbReference type="ARBA" id="ARBA00004141"/>
    </source>
</evidence>
<feature type="transmembrane region" description="Helical" evidence="7">
    <location>
        <begin position="149"/>
        <end position="171"/>
    </location>
</feature>
<dbReference type="Proteomes" id="UP000785200">
    <property type="component" value="Unassembled WGS sequence"/>
</dbReference>
<dbReference type="GO" id="GO:0015205">
    <property type="term" value="F:nucleobase transmembrane transporter activity"/>
    <property type="evidence" value="ECO:0007669"/>
    <property type="project" value="TreeGrafter"/>
</dbReference>
<evidence type="ECO:0000256" key="5">
    <source>
        <dbReference type="ARBA" id="ARBA00022989"/>
    </source>
</evidence>
<evidence type="ECO:0000256" key="2">
    <source>
        <dbReference type="ARBA" id="ARBA00007965"/>
    </source>
</evidence>
<dbReference type="InterPro" id="IPR002259">
    <property type="entry name" value="Eqnu_transpt"/>
</dbReference>
<evidence type="ECO:0000256" key="7">
    <source>
        <dbReference type="SAM" id="Phobius"/>
    </source>
</evidence>
<dbReference type="PIRSF" id="PIRSF016379">
    <property type="entry name" value="ENT"/>
    <property type="match status" value="1"/>
</dbReference>
<sequence>MDCALYTSLQPTDQSDYGSLRDSSDLELAESEGSKDEIGASFSWAEYCSFFAVGISMMWTWSMILQAVPYFQRRFRLNAWILRYFQSLNLVVFAFAIIAASFILTKSKVEAYYENRLKTSLWIYICVAMVMMISTFGLFYVSAEVYLPLVLLMVFVTAVANALSQNAAFAFAAGFGRTEYASAILTGEALAALLPSVIEIASALLVPASYFGPHGKDRQHTSPSMLLYFFLGVPLGLAALCCLKLLEYRRCIRVPQYHWAARSHNKNLRALWGKLHWPASANFLCLCLSAVSPVFASKIHSLTPEVNAPTILRREAFIPLAIVLWNIGDLLGSMFSVFFKSLTRLPYLLFFLSLARMGFIPLYLICNIDGKGSPLGNWFYLFVVQFLFGLTHGCISALSMSGVPRWVEPEEREAAGAFMGLSLVFGLVAGSGLGLLAALT</sequence>
<dbReference type="PANTHER" id="PTHR10332">
    <property type="entry name" value="EQUILIBRATIVE NUCLEOSIDE TRANSPORTER"/>
    <property type="match status" value="1"/>
</dbReference>
<keyword evidence="6 7" id="KW-0472">Membrane</keyword>